<dbReference type="EMBL" id="JBJKBG010000006">
    <property type="protein sequence ID" value="KAL3734914.1"/>
    <property type="molecule type" value="Genomic_DNA"/>
</dbReference>
<keyword evidence="2" id="KW-1185">Reference proteome</keyword>
<gene>
    <name evidence="1" type="ORF">ACJRO7_024137</name>
</gene>
<name>A0ABD3K4C0_EUCGL</name>
<dbReference type="AlphaFoldDB" id="A0ABD3K4C0"/>
<dbReference type="Proteomes" id="UP001634007">
    <property type="component" value="Unassembled WGS sequence"/>
</dbReference>
<comment type="caution">
    <text evidence="1">The sequence shown here is derived from an EMBL/GenBank/DDBJ whole genome shotgun (WGS) entry which is preliminary data.</text>
</comment>
<reference evidence="1 2" key="1">
    <citation type="submission" date="2024-11" db="EMBL/GenBank/DDBJ databases">
        <title>Chromosome-level genome assembly of Eucalyptus globulus Labill. provides insights into its genome evolution.</title>
        <authorList>
            <person name="Li X."/>
        </authorList>
    </citation>
    <scope>NUCLEOTIDE SEQUENCE [LARGE SCALE GENOMIC DNA]</scope>
    <source>
        <strain evidence="1">CL2024</strain>
        <tissue evidence="1">Fresh tender leaves</tissue>
    </source>
</reference>
<proteinExistence type="predicted"/>
<protein>
    <submittedName>
        <fullName evidence="1">Uncharacterized protein</fullName>
    </submittedName>
</protein>
<evidence type="ECO:0000313" key="1">
    <source>
        <dbReference type="EMBL" id="KAL3734914.1"/>
    </source>
</evidence>
<organism evidence="1 2">
    <name type="scientific">Eucalyptus globulus</name>
    <name type="common">Tasmanian blue gum</name>
    <dbReference type="NCBI Taxonomy" id="34317"/>
    <lineage>
        <taxon>Eukaryota</taxon>
        <taxon>Viridiplantae</taxon>
        <taxon>Streptophyta</taxon>
        <taxon>Embryophyta</taxon>
        <taxon>Tracheophyta</taxon>
        <taxon>Spermatophyta</taxon>
        <taxon>Magnoliopsida</taxon>
        <taxon>eudicotyledons</taxon>
        <taxon>Gunneridae</taxon>
        <taxon>Pentapetalae</taxon>
        <taxon>rosids</taxon>
        <taxon>malvids</taxon>
        <taxon>Myrtales</taxon>
        <taxon>Myrtaceae</taxon>
        <taxon>Myrtoideae</taxon>
        <taxon>Eucalypteae</taxon>
        <taxon>Eucalyptus</taxon>
    </lineage>
</organism>
<sequence length="98" mass="11357">MFSLQKCEEYRAVRDLTLLELNEFLEVVKIEDVIELSLISHATMLIEMLPKFFVNCGNLDQIRIASHNEPRTRMRITSCLRRAGFVVEGSEVIIRFLG</sequence>
<accession>A0ABD3K4C0</accession>
<evidence type="ECO:0000313" key="2">
    <source>
        <dbReference type="Proteomes" id="UP001634007"/>
    </source>
</evidence>